<organism evidence="2 3">
    <name type="scientific">Yoonia rosea</name>
    <dbReference type="NCBI Taxonomy" id="287098"/>
    <lineage>
        <taxon>Bacteria</taxon>
        <taxon>Pseudomonadati</taxon>
        <taxon>Pseudomonadota</taxon>
        <taxon>Alphaproteobacteria</taxon>
        <taxon>Rhodobacterales</taxon>
        <taxon>Paracoccaceae</taxon>
        <taxon>Yoonia</taxon>
    </lineage>
</organism>
<dbReference type="Pfam" id="PF10054">
    <property type="entry name" value="DUF2291"/>
    <property type="match status" value="1"/>
</dbReference>
<dbReference type="InterPro" id="IPR014582">
    <property type="entry name" value="UCP033535_lipo"/>
</dbReference>
<dbReference type="AlphaFoldDB" id="A0A1R3XH23"/>
<dbReference type="PIRSF" id="PIRSF033535">
    <property type="entry name" value="UCP033535_plp"/>
    <property type="match status" value="1"/>
</dbReference>
<dbReference type="EMBL" id="FTPR01000003">
    <property type="protein sequence ID" value="SIT90702.1"/>
    <property type="molecule type" value="Genomic_DNA"/>
</dbReference>
<keyword evidence="1" id="KW-0732">Signal</keyword>
<evidence type="ECO:0000256" key="1">
    <source>
        <dbReference type="SAM" id="SignalP"/>
    </source>
</evidence>
<feature type="chain" id="PRO_5013023563" evidence="1">
    <location>
        <begin position="20"/>
        <end position="215"/>
    </location>
</feature>
<feature type="signal peptide" evidence="1">
    <location>
        <begin position="1"/>
        <end position="19"/>
    </location>
</feature>
<keyword evidence="2" id="KW-0449">Lipoprotein</keyword>
<dbReference type="OrthoDB" id="6631333at2"/>
<dbReference type="SUPFAM" id="SSF141318">
    <property type="entry name" value="TM0957-like"/>
    <property type="match status" value="1"/>
</dbReference>
<dbReference type="RefSeq" id="WP_076660865.1">
    <property type="nucleotide sequence ID" value="NZ_FTPR01000003.1"/>
</dbReference>
<dbReference type="InterPro" id="IPR036215">
    <property type="entry name" value="TM0957-like_sf"/>
</dbReference>
<keyword evidence="3" id="KW-1185">Reference proteome</keyword>
<evidence type="ECO:0000313" key="3">
    <source>
        <dbReference type="Proteomes" id="UP000186997"/>
    </source>
</evidence>
<accession>A0A1R3XH23</accession>
<name>A0A1R3XH23_9RHOB</name>
<dbReference type="STRING" id="287098.SAMN05421665_3195"/>
<protein>
    <submittedName>
        <fullName evidence="2">Predicted lipoprotein</fullName>
    </submittedName>
</protein>
<dbReference type="Proteomes" id="UP000186997">
    <property type="component" value="Unassembled WGS sequence"/>
</dbReference>
<sequence>MRHTILFSAIALSALTATAACKVVKNVDPNDASEAEAALTDEERMAIYAREIWDTDVMPTVTAHLVPLDELRSALAQDVDAAGDAHGLRPEGEANPWNFAISGTGTIIEAKTESRAAKLHLDTDGDREIDVTLQLGPIVRGTTLRDAMPFLLFSDFRDQIEFAKLGNGLNAMAHERLTIPEGDLVGQTVAFEGMFTFRDLNSTLEVVPTAMTVGE</sequence>
<evidence type="ECO:0000313" key="2">
    <source>
        <dbReference type="EMBL" id="SIT90702.1"/>
    </source>
</evidence>
<reference evidence="3" key="1">
    <citation type="submission" date="2017-01" db="EMBL/GenBank/DDBJ databases">
        <authorList>
            <person name="Varghese N."/>
            <person name="Submissions S."/>
        </authorList>
    </citation>
    <scope>NUCLEOTIDE SEQUENCE [LARGE SCALE GENOMIC DNA]</scope>
    <source>
        <strain evidence="3">DSM 29591</strain>
    </source>
</reference>
<dbReference type="PROSITE" id="PS51257">
    <property type="entry name" value="PROKAR_LIPOPROTEIN"/>
    <property type="match status" value="1"/>
</dbReference>
<gene>
    <name evidence="2" type="ORF">SAMN05421665_3195</name>
</gene>
<proteinExistence type="predicted"/>